<dbReference type="EMBL" id="HACG01034905">
    <property type="protein sequence ID" value="CEK81770.1"/>
    <property type="molecule type" value="Transcribed_RNA"/>
</dbReference>
<accession>A0A0B7APC5</accession>
<sequence>MDTTSELNFIKKHIKCFGYISRLLTAGTPQRAMLLKIRGKRWNTEITNSVEAHTK</sequence>
<gene>
    <name evidence="1" type="primary">ORF127901</name>
</gene>
<organism evidence="1">
    <name type="scientific">Arion vulgaris</name>
    <dbReference type="NCBI Taxonomy" id="1028688"/>
    <lineage>
        <taxon>Eukaryota</taxon>
        <taxon>Metazoa</taxon>
        <taxon>Spiralia</taxon>
        <taxon>Lophotrochozoa</taxon>
        <taxon>Mollusca</taxon>
        <taxon>Gastropoda</taxon>
        <taxon>Heterobranchia</taxon>
        <taxon>Euthyneura</taxon>
        <taxon>Panpulmonata</taxon>
        <taxon>Eupulmonata</taxon>
        <taxon>Stylommatophora</taxon>
        <taxon>Helicina</taxon>
        <taxon>Arionoidea</taxon>
        <taxon>Arionidae</taxon>
        <taxon>Arion</taxon>
    </lineage>
</organism>
<evidence type="ECO:0000313" key="1">
    <source>
        <dbReference type="EMBL" id="CEK81770.1"/>
    </source>
</evidence>
<feature type="non-terminal residue" evidence="1">
    <location>
        <position position="55"/>
    </location>
</feature>
<proteinExistence type="predicted"/>
<reference evidence="1" key="1">
    <citation type="submission" date="2014-12" db="EMBL/GenBank/DDBJ databases">
        <title>Insight into the proteome of Arion vulgaris.</title>
        <authorList>
            <person name="Aradska J."/>
            <person name="Bulat T."/>
            <person name="Smidak R."/>
            <person name="Sarate P."/>
            <person name="Gangsoo J."/>
            <person name="Sialana F."/>
            <person name="Bilban M."/>
            <person name="Lubec G."/>
        </authorList>
    </citation>
    <scope>NUCLEOTIDE SEQUENCE</scope>
    <source>
        <tissue evidence="1">Skin</tissue>
    </source>
</reference>
<dbReference type="AlphaFoldDB" id="A0A0B7APC5"/>
<name>A0A0B7APC5_9EUPU</name>
<protein>
    <submittedName>
        <fullName evidence="1">Uncharacterized protein</fullName>
    </submittedName>
</protein>